<evidence type="ECO:0000313" key="4">
    <source>
        <dbReference type="EMBL" id="KAF2238573.1"/>
    </source>
</evidence>
<accession>A0A6A6HM03</accession>
<dbReference type="OrthoDB" id="78088at2759"/>
<comment type="similarity">
    <text evidence="1">Belongs to the WAPL family.</text>
</comment>
<reference evidence="4" key="1">
    <citation type="journal article" date="2020" name="Stud. Mycol.">
        <title>101 Dothideomycetes genomes: a test case for predicting lifestyles and emergence of pathogens.</title>
        <authorList>
            <person name="Haridas S."/>
            <person name="Albert R."/>
            <person name="Binder M."/>
            <person name="Bloem J."/>
            <person name="Labutti K."/>
            <person name="Salamov A."/>
            <person name="Andreopoulos B."/>
            <person name="Baker S."/>
            <person name="Barry K."/>
            <person name="Bills G."/>
            <person name="Bluhm B."/>
            <person name="Cannon C."/>
            <person name="Castanera R."/>
            <person name="Culley D."/>
            <person name="Daum C."/>
            <person name="Ezra D."/>
            <person name="Gonzalez J."/>
            <person name="Henrissat B."/>
            <person name="Kuo A."/>
            <person name="Liang C."/>
            <person name="Lipzen A."/>
            <person name="Lutzoni F."/>
            <person name="Magnuson J."/>
            <person name="Mondo S."/>
            <person name="Nolan M."/>
            <person name="Ohm R."/>
            <person name="Pangilinan J."/>
            <person name="Park H.-J."/>
            <person name="Ramirez L."/>
            <person name="Alfaro M."/>
            <person name="Sun H."/>
            <person name="Tritt A."/>
            <person name="Yoshinaga Y."/>
            <person name="Zwiers L.-H."/>
            <person name="Turgeon B."/>
            <person name="Goodwin S."/>
            <person name="Spatafora J."/>
            <person name="Crous P."/>
            <person name="Grigoriev I."/>
        </authorList>
    </citation>
    <scope>NUCLEOTIDE SEQUENCE</scope>
    <source>
        <strain evidence="4">Tuck. ex Michener</strain>
    </source>
</reference>
<feature type="compositionally biased region" description="Basic residues" evidence="2">
    <location>
        <begin position="349"/>
        <end position="361"/>
    </location>
</feature>
<feature type="compositionally biased region" description="Polar residues" evidence="2">
    <location>
        <begin position="225"/>
        <end position="253"/>
    </location>
</feature>
<feature type="compositionally biased region" description="Acidic residues" evidence="2">
    <location>
        <begin position="474"/>
        <end position="484"/>
    </location>
</feature>
<gene>
    <name evidence="4" type="ORF">EV356DRAFT_517857</name>
</gene>
<dbReference type="PANTHER" id="PTHR22100">
    <property type="entry name" value="WINGS APART-LIKE PROTEIN HOMOLOG"/>
    <property type="match status" value="1"/>
</dbReference>
<dbReference type="Gene3D" id="1.25.10.10">
    <property type="entry name" value="Leucine-rich Repeat Variant"/>
    <property type="match status" value="1"/>
</dbReference>
<dbReference type="PANTHER" id="PTHR22100:SF13">
    <property type="entry name" value="WINGS APART-LIKE PROTEIN HOMOLOG"/>
    <property type="match status" value="1"/>
</dbReference>
<feature type="region of interest" description="Disordered" evidence="2">
    <location>
        <begin position="454"/>
        <end position="489"/>
    </location>
</feature>
<evidence type="ECO:0000256" key="2">
    <source>
        <dbReference type="SAM" id="MobiDB-lite"/>
    </source>
</evidence>
<feature type="compositionally biased region" description="Basic and acidic residues" evidence="2">
    <location>
        <begin position="187"/>
        <end position="198"/>
    </location>
</feature>
<feature type="compositionally biased region" description="Polar residues" evidence="2">
    <location>
        <begin position="454"/>
        <end position="473"/>
    </location>
</feature>
<protein>
    <recommendedName>
        <fullName evidence="3">Wings apart-like protein C-terminal domain-containing protein</fullName>
    </recommendedName>
</protein>
<dbReference type="Proteomes" id="UP000800092">
    <property type="component" value="Unassembled WGS sequence"/>
</dbReference>
<feature type="compositionally biased region" description="Acidic residues" evidence="2">
    <location>
        <begin position="367"/>
        <end position="380"/>
    </location>
</feature>
<dbReference type="EMBL" id="ML991775">
    <property type="protein sequence ID" value="KAF2238573.1"/>
    <property type="molecule type" value="Genomic_DNA"/>
</dbReference>
<proteinExistence type="inferred from homology"/>
<feature type="compositionally biased region" description="Low complexity" evidence="2">
    <location>
        <begin position="158"/>
        <end position="171"/>
    </location>
</feature>
<dbReference type="InterPro" id="IPR039874">
    <property type="entry name" value="WAPL"/>
</dbReference>
<feature type="compositionally biased region" description="Basic and acidic residues" evidence="2">
    <location>
        <begin position="145"/>
        <end position="155"/>
    </location>
</feature>
<evidence type="ECO:0000256" key="1">
    <source>
        <dbReference type="ARBA" id="ARBA00006854"/>
    </source>
</evidence>
<feature type="compositionally biased region" description="Low complexity" evidence="2">
    <location>
        <begin position="55"/>
        <end position="70"/>
    </location>
</feature>
<feature type="domain" description="Wings apart-like protein C-terminal" evidence="3">
    <location>
        <begin position="487"/>
        <end position="830"/>
    </location>
</feature>
<name>A0A6A6HM03_VIRVR</name>
<dbReference type="InterPro" id="IPR022771">
    <property type="entry name" value="WAPL_C"/>
</dbReference>
<evidence type="ECO:0000313" key="5">
    <source>
        <dbReference type="Proteomes" id="UP000800092"/>
    </source>
</evidence>
<feature type="compositionally biased region" description="Polar residues" evidence="2">
    <location>
        <begin position="273"/>
        <end position="283"/>
    </location>
</feature>
<sequence length="951" mass="104150">MTGASLIQPRRKQVTYGRSTRMRNLSLRDDGTLPSLGTEKDKSHIITSGSKSWIPAAAPGKLPARAAKPATNEDRGVFDVPSSDDEELQHNTHGKKPVQIPKRKIPEIEDQNIGENSPGDATSTESSDGSRKRKRTTPSQQLQGELDRVAREGQRNLKASVSTTSASKKPSLPASRQGARTQPLKNKSLESKKNDRQATIKPNGKTRGGSTFASSSSAPAMLQNMLENNSTISLPTKNVANIGNTPTMRNRSSPVGDKMELDLNPSTPPSLSPDRSGTPSQMLLNTPRQSLLWQNLLKDDDDLQEKTTRPGKRSATGTNPVVEKVSRITGPLTSMPQPTVKPNASLPPRRTKLVHSLIGHRPRLDPSSEEEEESDDGLSESEDIIMEEPPQSLANAETESGKTVPTEAFTRRPGMTQIGGPKITYAEKRSFLSAPQTDLDQILAAPLDDFGFGSQSQQSMAHSQGSVMPNTQDLMEEESQEEEGPSMRSAHELQALGSNRRFVDKLDALLDDINQSHGTSKSAQRSALLELGEKMMAKDFLTRLLHLDYDRKLFSHFTGRADPIADFIWTAMVAIIANGGASSHVLQRMCQTNLASSLVCQLTSTRSIAATSKERKLNMSKIAREDLMKFRESLCQETIWVSRLPHSLSPRLMALKSLDLLIRKSRESDDMKAILRDEHVKNLVSICYEGTKQTEVASQSPDNDLEAELALSILESDSIHLAGATAESNWTSETLRDLAGSTTALLGASETTGGTIESLLLRLLLNLTNNNSNVCEIFGSSDIVAALATSVTVKFAEPFDKLPEETRVSLLDRLILCLGTLINLAEFSEKARMSLVADGDDLIRGLLDTFAVGLERSTQAESIEQTQINVAYGYLAVYLADLCESRALRRRIRIGLPGQRMESLITAVQEFIKLNMMVDREKYDGDEGQAVLTAFTARFQTVLSRLRASID</sequence>
<feature type="region of interest" description="Disordered" evidence="2">
    <location>
        <begin position="1"/>
        <end position="283"/>
    </location>
</feature>
<feature type="compositionally biased region" description="Polar residues" evidence="2">
    <location>
        <begin position="331"/>
        <end position="342"/>
    </location>
</feature>
<feature type="region of interest" description="Disordered" evidence="2">
    <location>
        <begin position="303"/>
        <end position="380"/>
    </location>
</feature>
<keyword evidence="5" id="KW-1185">Reference proteome</keyword>
<dbReference type="AlphaFoldDB" id="A0A6A6HM03"/>
<feature type="compositionally biased region" description="Polar residues" evidence="2">
    <location>
        <begin position="113"/>
        <end position="127"/>
    </location>
</feature>
<feature type="compositionally biased region" description="Polar residues" evidence="2">
    <location>
        <begin position="208"/>
        <end position="218"/>
    </location>
</feature>
<dbReference type="InterPro" id="IPR011989">
    <property type="entry name" value="ARM-like"/>
</dbReference>
<organism evidence="4 5">
    <name type="scientific">Viridothelium virens</name>
    <name type="common">Speckled blister lichen</name>
    <name type="synonym">Trypethelium virens</name>
    <dbReference type="NCBI Taxonomy" id="1048519"/>
    <lineage>
        <taxon>Eukaryota</taxon>
        <taxon>Fungi</taxon>
        <taxon>Dikarya</taxon>
        <taxon>Ascomycota</taxon>
        <taxon>Pezizomycotina</taxon>
        <taxon>Dothideomycetes</taxon>
        <taxon>Dothideomycetes incertae sedis</taxon>
        <taxon>Trypetheliales</taxon>
        <taxon>Trypetheliaceae</taxon>
        <taxon>Viridothelium</taxon>
    </lineage>
</organism>
<evidence type="ECO:0000259" key="3">
    <source>
        <dbReference type="Pfam" id="PF07814"/>
    </source>
</evidence>
<dbReference type="Pfam" id="PF07814">
    <property type="entry name" value="WAPL"/>
    <property type="match status" value="1"/>
</dbReference>